<dbReference type="GO" id="GO:0034198">
    <property type="term" value="P:cellular response to amino acid starvation"/>
    <property type="evidence" value="ECO:0007669"/>
    <property type="project" value="UniProtKB-UniRule"/>
</dbReference>
<evidence type="ECO:0000259" key="4">
    <source>
        <dbReference type="Pfam" id="PF24064"/>
    </source>
</evidence>
<dbReference type="Pfam" id="PF24064">
    <property type="entry name" value="HTH_NPRL3"/>
    <property type="match status" value="1"/>
</dbReference>
<protein>
    <recommendedName>
        <fullName evidence="2">GATOR complex protein NPRL3</fullName>
    </recommendedName>
    <alternativeName>
        <fullName evidence="2">Nitrogen permease regulator 3-like protein</fullName>
    </alternativeName>
</protein>
<comment type="similarity">
    <text evidence="1 2">Belongs to the NPR3 family.</text>
</comment>
<dbReference type="PANTHER" id="PTHR13153:SF5">
    <property type="entry name" value="GATOR COMPLEX PROTEIN NPRL3"/>
    <property type="match status" value="1"/>
</dbReference>
<dbReference type="GO" id="GO:0005764">
    <property type="term" value="C:lysosome"/>
    <property type="evidence" value="ECO:0007669"/>
    <property type="project" value="UniProtKB-SubCell"/>
</dbReference>
<gene>
    <name evidence="5" type="ORF">BV898_03815</name>
</gene>
<feature type="region of interest" description="Disordered" evidence="3">
    <location>
        <begin position="48"/>
        <end position="86"/>
    </location>
</feature>
<comment type="function">
    <text evidence="2">As a component of the GATOR1 complex functions as an inhibitor of the amino acid-sensing branch of the TORC1 pathway.</text>
</comment>
<sequence>MGSVMDPLGIFFAITGTKGNKLLFRYPFENTESRKTRGINPYSLIVTEDVQNNRSNSPDSSADSKRSSRSSSLVEDVGAPSGTQRLRSLTDKTLEHIFAYNIKPALYNQKFEVKIDDILFVGHPMQVPANGNRQSWRANSGDKSTADSSQPPLTPTSNAPPSTRDTNSSTNSANVSQSGTSMFHVVFALRAEDITAFIVESYHRLSLKLALAVSHEEERCQYLAVNVKSLNGSAEFAENISANALVKTSPYSMALEKNPLAILLQRVYDDLVRDGTTSVRVNDWVQVNFCLLPRIHRNLDLSEAALTEHVMKMRPYHGLLLLDEQDVTNDLPIDSSSTLVRFIRIVSPLSNFQQLAMEAGVTLKQIFSMAGHLIYWAKARLIFPVCETNVYALSSDASTKVLSDTVDEFARRFSDLSLLEILSDFSMPQPMRDMISPFSENIDTGKLTQIVIWCLRKELLMQLHTFVYLVPQDVQDLHYLQNESLNWLSLPYAIRDTINAIPAAAAITEDGQPSELVFFMKIIPYLRGRTHLEEMMFNLNVKRSQLTTVLDKFREVLVTTVYEDPNIQNFHKTL</sequence>
<feature type="region of interest" description="Disordered" evidence="3">
    <location>
        <begin position="130"/>
        <end position="176"/>
    </location>
</feature>
<dbReference type="OrthoDB" id="18648at2759"/>
<keyword evidence="6" id="KW-1185">Reference proteome</keyword>
<dbReference type="InterPro" id="IPR005365">
    <property type="entry name" value="Npr3"/>
</dbReference>
<evidence type="ECO:0000256" key="1">
    <source>
        <dbReference type="ARBA" id="ARBA00010546"/>
    </source>
</evidence>
<feature type="domain" description="GATOR1 complex protein NPRL3 C-terminal HTH" evidence="4">
    <location>
        <begin position="506"/>
        <end position="558"/>
    </location>
</feature>
<comment type="caution">
    <text evidence="5">The sequence shown here is derived from an EMBL/GenBank/DDBJ whole genome shotgun (WGS) entry which is preliminary data.</text>
</comment>
<keyword evidence="2" id="KW-0732">Signal</keyword>
<evidence type="ECO:0000313" key="5">
    <source>
        <dbReference type="EMBL" id="OQV22316.1"/>
    </source>
</evidence>
<organism evidence="5 6">
    <name type="scientific">Hypsibius exemplaris</name>
    <name type="common">Freshwater tardigrade</name>
    <dbReference type="NCBI Taxonomy" id="2072580"/>
    <lineage>
        <taxon>Eukaryota</taxon>
        <taxon>Metazoa</taxon>
        <taxon>Ecdysozoa</taxon>
        <taxon>Tardigrada</taxon>
        <taxon>Eutardigrada</taxon>
        <taxon>Parachela</taxon>
        <taxon>Hypsibioidea</taxon>
        <taxon>Hypsibiidae</taxon>
        <taxon>Hypsibius</taxon>
    </lineage>
</organism>
<name>A0A1W0X4A6_HYPEX</name>
<comment type="subcellular location">
    <subcellularLocation>
        <location evidence="2">Lysosome</location>
    </subcellularLocation>
</comment>
<dbReference type="AlphaFoldDB" id="A0A1W0X4A6"/>
<reference evidence="6" key="1">
    <citation type="submission" date="2017-01" db="EMBL/GenBank/DDBJ databases">
        <title>Comparative genomics of anhydrobiosis in the tardigrade Hypsibius dujardini.</title>
        <authorList>
            <person name="Yoshida Y."/>
            <person name="Koutsovoulos G."/>
            <person name="Laetsch D."/>
            <person name="Stevens L."/>
            <person name="Kumar S."/>
            <person name="Horikawa D."/>
            <person name="Ishino K."/>
            <person name="Komine S."/>
            <person name="Tomita M."/>
            <person name="Blaxter M."/>
            <person name="Arakawa K."/>
        </authorList>
    </citation>
    <scope>NUCLEOTIDE SEQUENCE [LARGE SCALE GENOMIC DNA]</scope>
    <source>
        <strain evidence="6">Z151</strain>
    </source>
</reference>
<keyword evidence="2" id="KW-0458">Lysosome</keyword>
<dbReference type="EMBL" id="MTYJ01000018">
    <property type="protein sequence ID" value="OQV22316.1"/>
    <property type="molecule type" value="Genomic_DNA"/>
</dbReference>
<dbReference type="Pfam" id="PF03666">
    <property type="entry name" value="NPR3"/>
    <property type="match status" value="1"/>
</dbReference>
<proteinExistence type="inferred from homology"/>
<dbReference type="PANTHER" id="PTHR13153">
    <property type="entry name" value="CGTHBA PROTEIN -14 GENE PROTEIN"/>
    <property type="match status" value="1"/>
</dbReference>
<dbReference type="GO" id="GO:0038202">
    <property type="term" value="P:TORC1 signaling"/>
    <property type="evidence" value="ECO:0007669"/>
    <property type="project" value="TreeGrafter"/>
</dbReference>
<accession>A0A1W0X4A6</accession>
<dbReference type="GO" id="GO:1990130">
    <property type="term" value="C:GATOR1 complex"/>
    <property type="evidence" value="ECO:0007669"/>
    <property type="project" value="UniProtKB-UniRule"/>
</dbReference>
<feature type="compositionally biased region" description="Low complexity" evidence="3">
    <location>
        <begin position="52"/>
        <end position="61"/>
    </location>
</feature>
<dbReference type="GO" id="GO:1904262">
    <property type="term" value="P:negative regulation of TORC1 signaling"/>
    <property type="evidence" value="ECO:0007669"/>
    <property type="project" value="TreeGrafter"/>
</dbReference>
<dbReference type="Proteomes" id="UP000192578">
    <property type="component" value="Unassembled WGS sequence"/>
</dbReference>
<dbReference type="GO" id="GO:0010508">
    <property type="term" value="P:positive regulation of autophagy"/>
    <property type="evidence" value="ECO:0007669"/>
    <property type="project" value="TreeGrafter"/>
</dbReference>
<dbReference type="InterPro" id="IPR056603">
    <property type="entry name" value="HTH_NPRL3"/>
</dbReference>
<evidence type="ECO:0000256" key="2">
    <source>
        <dbReference type="RuleBase" id="RU368069"/>
    </source>
</evidence>
<evidence type="ECO:0000313" key="6">
    <source>
        <dbReference type="Proteomes" id="UP000192578"/>
    </source>
</evidence>
<evidence type="ECO:0000256" key="3">
    <source>
        <dbReference type="SAM" id="MobiDB-lite"/>
    </source>
</evidence>